<dbReference type="EMBL" id="NHZO01000151">
    <property type="protein sequence ID" value="PHQ50309.1"/>
    <property type="molecule type" value="Genomic_DNA"/>
</dbReference>
<evidence type="ECO:0000313" key="2">
    <source>
        <dbReference type="Proteomes" id="UP000222531"/>
    </source>
</evidence>
<dbReference type="Proteomes" id="UP000222531">
    <property type="component" value="Unassembled WGS sequence"/>
</dbReference>
<comment type="caution">
    <text evidence="1">The sequence shown here is derived from an EMBL/GenBank/DDBJ whole genome shotgun (WGS) entry which is preliminary data.</text>
</comment>
<gene>
    <name evidence="1" type="ORF">BLA24_22425</name>
</gene>
<organism evidence="1 2">
    <name type="scientific">Streptomyces cinnamoneus</name>
    <name type="common">Streptoverticillium cinnamoneum</name>
    <dbReference type="NCBI Taxonomy" id="53446"/>
    <lineage>
        <taxon>Bacteria</taxon>
        <taxon>Bacillati</taxon>
        <taxon>Actinomycetota</taxon>
        <taxon>Actinomycetes</taxon>
        <taxon>Kitasatosporales</taxon>
        <taxon>Streptomycetaceae</taxon>
        <taxon>Streptomyces</taxon>
        <taxon>Streptomyces cinnamoneus group</taxon>
    </lineage>
</organism>
<evidence type="ECO:0000313" key="1">
    <source>
        <dbReference type="EMBL" id="PHQ50309.1"/>
    </source>
</evidence>
<dbReference type="AlphaFoldDB" id="A0A2G1XGP7"/>
<protein>
    <submittedName>
        <fullName evidence="1">Uncharacterized protein</fullName>
    </submittedName>
</protein>
<reference evidence="1 2" key="1">
    <citation type="journal article" date="2017" name="Biochemistry">
        <title>Identification of the Biosynthetic Pathway for the Antibiotic Bicyclomycin.</title>
        <authorList>
            <person name="Patteson J."/>
            <person name="Cai W."/>
            <person name="Johnson R.A."/>
            <person name="Santa Maria K."/>
            <person name="Li B."/>
        </authorList>
    </citation>
    <scope>NUCLEOTIDE SEQUENCE [LARGE SCALE GENOMIC DNA]</scope>
    <source>
        <strain evidence="1 2">ATCC 21532</strain>
    </source>
</reference>
<proteinExistence type="predicted"/>
<keyword evidence="2" id="KW-1185">Reference proteome</keyword>
<name>A0A2G1XGP7_STRCJ</name>
<sequence length="42" mass="4927">MAGYQNTSTGRDDLEPFWPSRQHHDFDRVCCRASFTRAHSSR</sequence>
<accession>A0A2G1XGP7</accession>